<evidence type="ECO:0000313" key="1">
    <source>
        <dbReference type="EMBL" id="WVT06188.1"/>
    </source>
</evidence>
<proteinExistence type="predicted"/>
<dbReference type="RefSeq" id="WP_331375252.1">
    <property type="nucleotide sequence ID" value="NZ_CP133150.1"/>
</dbReference>
<name>A0ABZ2BHF7_9HYPH</name>
<dbReference type="Proteomes" id="UP001432360">
    <property type="component" value="Plasmid pSchITTGS70b"/>
</dbReference>
<dbReference type="InterPro" id="IPR036188">
    <property type="entry name" value="FAD/NAD-bd_sf"/>
</dbReference>
<gene>
    <name evidence="1" type="ORF">RB548_22405</name>
</gene>
<evidence type="ECO:0000313" key="2">
    <source>
        <dbReference type="Proteomes" id="UP001432360"/>
    </source>
</evidence>
<reference evidence="1" key="1">
    <citation type="submission" date="2023-08" db="EMBL/GenBank/DDBJ databases">
        <title>Complete genome sequence of Sinorhizobium chiapanecum ITTG S70 isolated from Acaciella angustissima nodules in Chiapas-Mexico.</title>
        <authorList>
            <person name="Rincon-Rosales R."/>
            <person name="Rogel M.A."/>
            <person name="Rincon-Medina C.I."/>
            <person name="Guerrero G."/>
            <person name="Manzano-Gomez L.A."/>
            <person name="Lopez-Lopez A."/>
            <person name="Rincon Molina F.A."/>
            <person name="Martinez-Romero E."/>
        </authorList>
    </citation>
    <scope>NUCLEOTIDE SEQUENCE</scope>
    <source>
        <strain evidence="1">ITTG S70</strain>
        <plasmid evidence="1">pSchITTGS70b</plasmid>
    </source>
</reference>
<keyword evidence="1" id="KW-0614">Plasmid</keyword>
<dbReference type="Gene3D" id="3.50.50.60">
    <property type="entry name" value="FAD/NAD(P)-binding domain"/>
    <property type="match status" value="1"/>
</dbReference>
<dbReference type="SUPFAM" id="SSF51905">
    <property type="entry name" value="FAD/NAD(P)-binding domain"/>
    <property type="match status" value="1"/>
</dbReference>
<sequence length="96" mass="10412">MEAVTTSSRGDKRMVRFSNRQEQEYDLVVGAAGVNSPLRAAVFGPSAARQIDIETETYMYADCRSDKFSDGSVKVMKLFSGFRGPLAGSSCKTMGS</sequence>
<keyword evidence="2" id="KW-1185">Reference proteome</keyword>
<geneLocation type="plasmid" evidence="1 2">
    <name>pSchITTGS70b</name>
</geneLocation>
<dbReference type="EMBL" id="CP133150">
    <property type="protein sequence ID" value="WVT06188.1"/>
    <property type="molecule type" value="Genomic_DNA"/>
</dbReference>
<organism evidence="1 2">
    <name type="scientific">Sinorhizobium chiapasense</name>
    <dbReference type="NCBI Taxonomy" id="501572"/>
    <lineage>
        <taxon>Bacteria</taxon>
        <taxon>Pseudomonadati</taxon>
        <taxon>Pseudomonadota</taxon>
        <taxon>Alphaproteobacteria</taxon>
        <taxon>Hyphomicrobiales</taxon>
        <taxon>Rhizobiaceae</taxon>
        <taxon>Sinorhizobium/Ensifer group</taxon>
        <taxon>Sinorhizobium</taxon>
    </lineage>
</organism>
<protein>
    <submittedName>
        <fullName evidence="1">Uncharacterized protein</fullName>
    </submittedName>
</protein>
<accession>A0ABZ2BHF7</accession>